<evidence type="ECO:0000313" key="1">
    <source>
        <dbReference type="EMBL" id="CAG6782531.1"/>
    </source>
</evidence>
<sequence>MLRLFHRLLSTNNNSSLTVEDQIVLDSALDTCHQLLYATQKNTAFALVKKLAEYLGSNEWMLGSSSLSIVDAAAWSAILNNKTISPNQLGPNVAKWSQKISALAGISQ</sequence>
<dbReference type="PANTHER" id="PTHR13438">
    <property type="entry name" value="AMINOACYL TRNA SYNTHASE COMPLEX-INTERACTING MULTIFUNCTIONAL PROTEIN"/>
    <property type="match status" value="1"/>
</dbReference>
<evidence type="ECO:0008006" key="2">
    <source>
        <dbReference type="Google" id="ProtNLM"/>
    </source>
</evidence>
<dbReference type="EMBL" id="HBUF01627778">
    <property type="protein sequence ID" value="CAG6782531.1"/>
    <property type="molecule type" value="Transcribed_RNA"/>
</dbReference>
<reference evidence="1" key="1">
    <citation type="submission" date="2021-05" db="EMBL/GenBank/DDBJ databases">
        <authorList>
            <person name="Alioto T."/>
            <person name="Alioto T."/>
            <person name="Gomez Garrido J."/>
        </authorList>
    </citation>
    <scope>NUCLEOTIDE SEQUENCE</scope>
</reference>
<organism evidence="1">
    <name type="scientific">Cacopsylla melanoneura</name>
    <dbReference type="NCBI Taxonomy" id="428564"/>
    <lineage>
        <taxon>Eukaryota</taxon>
        <taxon>Metazoa</taxon>
        <taxon>Ecdysozoa</taxon>
        <taxon>Arthropoda</taxon>
        <taxon>Hexapoda</taxon>
        <taxon>Insecta</taxon>
        <taxon>Pterygota</taxon>
        <taxon>Neoptera</taxon>
        <taxon>Paraneoptera</taxon>
        <taxon>Hemiptera</taxon>
        <taxon>Sternorrhyncha</taxon>
        <taxon>Psylloidea</taxon>
        <taxon>Psyllidae</taxon>
        <taxon>Psyllinae</taxon>
        <taxon>Cacopsylla</taxon>
    </lineage>
</organism>
<dbReference type="GO" id="GO:0017101">
    <property type="term" value="C:aminoacyl-tRNA synthetase multienzyme complex"/>
    <property type="evidence" value="ECO:0007669"/>
    <property type="project" value="InterPro"/>
</dbReference>
<protein>
    <recommendedName>
        <fullName evidence="2">GST C-terminal domain-containing protein</fullName>
    </recommendedName>
</protein>
<dbReference type="PANTHER" id="PTHR13438:SF2">
    <property type="entry name" value="AMINOACYL TRNA SYNTHASE COMPLEX-INTERACTING MULTIFUNCTIONAL PROTEIN 2"/>
    <property type="match status" value="1"/>
</dbReference>
<name>A0A8D9F9U6_9HEMI</name>
<dbReference type="SUPFAM" id="SSF47616">
    <property type="entry name" value="GST C-terminal domain-like"/>
    <property type="match status" value="1"/>
</dbReference>
<accession>A0A8D9F9U6</accession>
<dbReference type="AlphaFoldDB" id="A0A8D9F9U6"/>
<dbReference type="InterPro" id="IPR036282">
    <property type="entry name" value="Glutathione-S-Trfase_C_sf"/>
</dbReference>
<dbReference type="EMBL" id="HBUF01195425">
    <property type="protein sequence ID" value="CAG6659862.1"/>
    <property type="molecule type" value="Transcribed_RNA"/>
</dbReference>
<dbReference type="EMBL" id="HBUF01195423">
    <property type="protein sequence ID" value="CAG6659858.1"/>
    <property type="molecule type" value="Transcribed_RNA"/>
</dbReference>
<proteinExistence type="predicted"/>
<dbReference type="Gene3D" id="1.20.1050.130">
    <property type="match status" value="1"/>
</dbReference>
<dbReference type="InterPro" id="IPR042360">
    <property type="entry name" value="AIMP2"/>
</dbReference>